<dbReference type="PANTHER" id="PTHR23339">
    <property type="entry name" value="TYROSINE SPECIFIC PROTEIN PHOSPHATASE AND DUAL SPECIFICITY PROTEIN PHOSPHATASE"/>
    <property type="match status" value="1"/>
</dbReference>
<reference evidence="3 4" key="1">
    <citation type="submission" date="2022-12" db="EMBL/GenBank/DDBJ databases">
        <title>Chromosome-level genome of Tegillarca granosa.</title>
        <authorList>
            <person name="Kim J."/>
        </authorList>
    </citation>
    <scope>NUCLEOTIDE SEQUENCE [LARGE SCALE GENOMIC DNA]</scope>
    <source>
        <strain evidence="3">Teg-2019</strain>
        <tissue evidence="3">Adductor muscle</tissue>
    </source>
</reference>
<accession>A0ABQ9E7X0</accession>
<dbReference type="Proteomes" id="UP001217089">
    <property type="component" value="Unassembled WGS sequence"/>
</dbReference>
<keyword evidence="4" id="KW-1185">Reference proteome</keyword>
<protein>
    <recommendedName>
        <fullName evidence="2">Tyrosine specific protein phosphatases domain-containing protein</fullName>
    </recommendedName>
</protein>
<dbReference type="EMBL" id="JARBDR010000918">
    <property type="protein sequence ID" value="KAJ8301461.1"/>
    <property type="molecule type" value="Genomic_DNA"/>
</dbReference>
<evidence type="ECO:0000259" key="2">
    <source>
        <dbReference type="PROSITE" id="PS50056"/>
    </source>
</evidence>
<dbReference type="Gene3D" id="3.90.190.10">
    <property type="entry name" value="Protein tyrosine phosphatase superfamily"/>
    <property type="match status" value="2"/>
</dbReference>
<comment type="caution">
    <text evidence="3">The sequence shown here is derived from an EMBL/GenBank/DDBJ whole genome shotgun (WGS) entry which is preliminary data.</text>
</comment>
<proteinExistence type="predicted"/>
<feature type="region of interest" description="Disordered" evidence="1">
    <location>
        <begin position="403"/>
        <end position="435"/>
    </location>
</feature>
<feature type="compositionally biased region" description="Polar residues" evidence="1">
    <location>
        <begin position="310"/>
        <end position="329"/>
    </location>
</feature>
<gene>
    <name evidence="3" type="ORF">KUTeg_020448</name>
</gene>
<feature type="region of interest" description="Disordered" evidence="1">
    <location>
        <begin position="310"/>
        <end position="340"/>
    </location>
</feature>
<dbReference type="InterPro" id="IPR050561">
    <property type="entry name" value="PTP"/>
</dbReference>
<dbReference type="PROSITE" id="PS50056">
    <property type="entry name" value="TYR_PHOSPHATASE_2"/>
    <property type="match status" value="1"/>
</dbReference>
<dbReference type="InterPro" id="IPR029021">
    <property type="entry name" value="Prot-tyrosine_phosphatase-like"/>
</dbReference>
<feature type="domain" description="Tyrosine specific protein phosphatases" evidence="2">
    <location>
        <begin position="169"/>
        <end position="212"/>
    </location>
</feature>
<feature type="region of interest" description="Disordered" evidence="1">
    <location>
        <begin position="363"/>
        <end position="386"/>
    </location>
</feature>
<dbReference type="InterPro" id="IPR000387">
    <property type="entry name" value="Tyr_Pase_dom"/>
</dbReference>
<evidence type="ECO:0000256" key="1">
    <source>
        <dbReference type="SAM" id="MobiDB-lite"/>
    </source>
</evidence>
<evidence type="ECO:0000313" key="3">
    <source>
        <dbReference type="EMBL" id="KAJ8301461.1"/>
    </source>
</evidence>
<name>A0ABQ9E7X0_TEGGR</name>
<organism evidence="3 4">
    <name type="scientific">Tegillarca granosa</name>
    <name type="common">Malaysian cockle</name>
    <name type="synonym">Anadara granosa</name>
    <dbReference type="NCBI Taxonomy" id="220873"/>
    <lineage>
        <taxon>Eukaryota</taxon>
        <taxon>Metazoa</taxon>
        <taxon>Spiralia</taxon>
        <taxon>Lophotrochozoa</taxon>
        <taxon>Mollusca</taxon>
        <taxon>Bivalvia</taxon>
        <taxon>Autobranchia</taxon>
        <taxon>Pteriomorphia</taxon>
        <taxon>Arcoida</taxon>
        <taxon>Arcoidea</taxon>
        <taxon>Arcidae</taxon>
        <taxon>Tegillarca</taxon>
    </lineage>
</organism>
<dbReference type="SUPFAM" id="SSF52799">
    <property type="entry name" value="(Phosphotyrosine protein) phosphatases II"/>
    <property type="match status" value="1"/>
</dbReference>
<evidence type="ECO:0000313" key="4">
    <source>
        <dbReference type="Proteomes" id="UP001217089"/>
    </source>
</evidence>
<sequence>MNCYIKKIRLVVGRYKMDPDPDESHHPGTEDLVWSKEVEKSVKGVKPEAKYTKFSETARTFISTEKQCALFCGGKKCKYCSPNHWPKEDMAINGLYSNWVTENILAMARPSNHAIKNAGIKSIINLQTPGEHAECGYGLDKNGFSYDTQQFMEKEIYFYNFGWPDYGVASLSRTGLIIASYLVFTNRISGEDAVHYVRSQRRGSIQTRAQMQCIKEFELYLKPFRIVFASKAPDSHEFTLQQFLNRQKHILHGYEGRRLKHVPKVVYVTCERILELAFKSNALSKFRKELVQSESLGELEQEVPNAFRNQPRSTNLLNLPRNESMTSFNTEEKSPMHKPRKGIVKARSLSLEDLPDHKLKSVLVDDGEESDSSCTSRPSIVLSPSVDDDEDIGLYIPRRRVSRSPSPLPHCINEDEIDETPSFRMGGDNDSPEPDDCLSYRRKDMTAAEALGATDCDEESLDIADRIEERLNQTDKAWEDLATETNPLAVSQVLWDWLDQLKEPVLRIQDLKIMLQHVDDPETGLQKLEKGTRYTIEYILKVIAKLKPLDGDLETTILEKLISHLTHQYVMNIQEMQMLNPNSWAMSTRLSDQSSDSRDHWT</sequence>